<name>A0ACB6ZF28_THEGA</name>
<reference evidence="1" key="1">
    <citation type="submission" date="2019-10" db="EMBL/GenBank/DDBJ databases">
        <authorList>
            <consortium name="DOE Joint Genome Institute"/>
            <person name="Kuo A."/>
            <person name="Miyauchi S."/>
            <person name="Kiss E."/>
            <person name="Drula E."/>
            <person name="Kohler A."/>
            <person name="Sanchez-Garcia M."/>
            <person name="Andreopoulos B."/>
            <person name="Barry K.W."/>
            <person name="Bonito G."/>
            <person name="Buee M."/>
            <person name="Carver A."/>
            <person name="Chen C."/>
            <person name="Cichocki N."/>
            <person name="Clum A."/>
            <person name="Culley D."/>
            <person name="Crous P.W."/>
            <person name="Fauchery L."/>
            <person name="Girlanda M."/>
            <person name="Hayes R."/>
            <person name="Keri Z."/>
            <person name="Labutti K."/>
            <person name="Lipzen A."/>
            <person name="Lombard V."/>
            <person name="Magnuson J."/>
            <person name="Maillard F."/>
            <person name="Morin E."/>
            <person name="Murat C."/>
            <person name="Nolan M."/>
            <person name="Ohm R."/>
            <person name="Pangilinan J."/>
            <person name="Pereira M."/>
            <person name="Perotto S."/>
            <person name="Peter M."/>
            <person name="Riley R."/>
            <person name="Sitrit Y."/>
            <person name="Stielow B."/>
            <person name="Szollosi G."/>
            <person name="Zifcakova L."/>
            <person name="Stursova M."/>
            <person name="Spatafora J.W."/>
            <person name="Tedersoo L."/>
            <person name="Vaario L.-M."/>
            <person name="Yamada A."/>
            <person name="Yan M."/>
            <person name="Wang P."/>
            <person name="Xu J."/>
            <person name="Bruns T."/>
            <person name="Baldrian P."/>
            <person name="Vilgalys R."/>
            <person name="Henrissat B."/>
            <person name="Grigoriev I.V."/>
            <person name="Hibbett D."/>
            <person name="Nagy L.G."/>
            <person name="Martin F.M."/>
        </authorList>
    </citation>
    <scope>NUCLEOTIDE SEQUENCE</scope>
    <source>
        <strain evidence="1">P2</strain>
    </source>
</reference>
<dbReference type="Proteomes" id="UP000886501">
    <property type="component" value="Unassembled WGS sequence"/>
</dbReference>
<sequence length="522" mass="58315">MLHPYGPPANNVLPSPNSLVPSMSWLNPPSSSSSSPPSSYTLAPILSSNANMNDVNSSAVALLPTVQSSFSPTYTQQYVVDETPYPDENDQRPSIIPMVPNRHIELVRHYMVNVMKIQYMQADQSIGPFIYEMIERSTSARDAVCLLSSLHRHCVRDNYAAPVSGGTTAVISSANDTDSFYYRLKSSLLRKGGSYDEGEAMAGLHVVSSFLFSGGRGDWDAYLSVAVKYVHGVFGDQRYFGPADALRNCPETTRFIIKTTIWFDVLASVTQMRVPRFLEIYRSVFGSKQEAYIETAPSPELSMIPVMGCENHIVLAIAEISELSHWKEMQTRTGCLSMPKLVQRGMEIEQKYLQRSNNGTFPQDPYLMPPTGTAYADQEAREVYHKRKLTNDIFRASARVYLHTVLSGDYPSSPEISAAVTETIECLKRVPQANNAALSRSVVRSVVFGICICGCLTDQPSQQAFLRGLLEQQEVEVVGNVMAVRRLMEDVWRRRATAEGRKTWTVNWREVMFEGGRELLLV</sequence>
<organism evidence="1 2">
    <name type="scientific">Thelephora ganbajun</name>
    <name type="common">Ganba fungus</name>
    <dbReference type="NCBI Taxonomy" id="370292"/>
    <lineage>
        <taxon>Eukaryota</taxon>
        <taxon>Fungi</taxon>
        <taxon>Dikarya</taxon>
        <taxon>Basidiomycota</taxon>
        <taxon>Agaricomycotina</taxon>
        <taxon>Agaricomycetes</taxon>
        <taxon>Thelephorales</taxon>
        <taxon>Thelephoraceae</taxon>
        <taxon>Thelephora</taxon>
    </lineage>
</organism>
<reference evidence="1" key="2">
    <citation type="journal article" date="2020" name="Nat. Commun.">
        <title>Large-scale genome sequencing of mycorrhizal fungi provides insights into the early evolution of symbiotic traits.</title>
        <authorList>
            <person name="Miyauchi S."/>
            <person name="Kiss E."/>
            <person name="Kuo A."/>
            <person name="Drula E."/>
            <person name="Kohler A."/>
            <person name="Sanchez-Garcia M."/>
            <person name="Morin E."/>
            <person name="Andreopoulos B."/>
            <person name="Barry K.W."/>
            <person name="Bonito G."/>
            <person name="Buee M."/>
            <person name="Carver A."/>
            <person name="Chen C."/>
            <person name="Cichocki N."/>
            <person name="Clum A."/>
            <person name="Culley D."/>
            <person name="Crous P.W."/>
            <person name="Fauchery L."/>
            <person name="Girlanda M."/>
            <person name="Hayes R.D."/>
            <person name="Keri Z."/>
            <person name="LaButti K."/>
            <person name="Lipzen A."/>
            <person name="Lombard V."/>
            <person name="Magnuson J."/>
            <person name="Maillard F."/>
            <person name="Murat C."/>
            <person name="Nolan M."/>
            <person name="Ohm R.A."/>
            <person name="Pangilinan J."/>
            <person name="Pereira M.F."/>
            <person name="Perotto S."/>
            <person name="Peter M."/>
            <person name="Pfister S."/>
            <person name="Riley R."/>
            <person name="Sitrit Y."/>
            <person name="Stielow J.B."/>
            <person name="Szollosi G."/>
            <person name="Zifcakova L."/>
            <person name="Stursova M."/>
            <person name="Spatafora J.W."/>
            <person name="Tedersoo L."/>
            <person name="Vaario L.M."/>
            <person name="Yamada A."/>
            <person name="Yan M."/>
            <person name="Wang P."/>
            <person name="Xu J."/>
            <person name="Bruns T."/>
            <person name="Baldrian P."/>
            <person name="Vilgalys R."/>
            <person name="Dunand C."/>
            <person name="Henrissat B."/>
            <person name="Grigoriev I.V."/>
            <person name="Hibbett D."/>
            <person name="Nagy L.G."/>
            <person name="Martin F.M."/>
        </authorList>
    </citation>
    <scope>NUCLEOTIDE SEQUENCE</scope>
    <source>
        <strain evidence="1">P2</strain>
    </source>
</reference>
<evidence type="ECO:0000313" key="1">
    <source>
        <dbReference type="EMBL" id="KAF9647998.1"/>
    </source>
</evidence>
<keyword evidence="2" id="KW-1185">Reference proteome</keyword>
<comment type="caution">
    <text evidence="1">The sequence shown here is derived from an EMBL/GenBank/DDBJ whole genome shotgun (WGS) entry which is preliminary data.</text>
</comment>
<dbReference type="EMBL" id="MU118022">
    <property type="protein sequence ID" value="KAF9647998.1"/>
    <property type="molecule type" value="Genomic_DNA"/>
</dbReference>
<evidence type="ECO:0000313" key="2">
    <source>
        <dbReference type="Proteomes" id="UP000886501"/>
    </source>
</evidence>
<gene>
    <name evidence="1" type="ORF">BDM02DRAFT_3116185</name>
</gene>
<accession>A0ACB6ZF28</accession>
<protein>
    <submittedName>
        <fullName evidence="1">Uncharacterized protein</fullName>
    </submittedName>
</protein>
<proteinExistence type="predicted"/>